<reference evidence="15 16" key="1">
    <citation type="submission" date="2014-08" db="EMBL/GenBank/DDBJ databases">
        <title>Comparative genomics of the Paenibacillus odorifer group.</title>
        <authorList>
            <person name="den Bakker H.C."/>
            <person name="Tsai Y.-C."/>
            <person name="Martin N."/>
            <person name="Korlach J."/>
            <person name="Wiedmann M."/>
        </authorList>
    </citation>
    <scope>NUCLEOTIDE SEQUENCE [LARGE SCALE GENOMIC DNA]</scope>
    <source>
        <strain evidence="15 16">DSM 1735</strain>
    </source>
</reference>
<evidence type="ECO:0000256" key="8">
    <source>
        <dbReference type="ARBA" id="ARBA00022840"/>
    </source>
</evidence>
<dbReference type="EMBL" id="CP009288">
    <property type="protein sequence ID" value="AIQ15108.1"/>
    <property type="molecule type" value="Genomic_DNA"/>
</dbReference>
<keyword evidence="9 13" id="KW-1133">Transmembrane helix</keyword>
<dbReference type="Pfam" id="PF06580">
    <property type="entry name" value="His_kinase"/>
    <property type="match status" value="1"/>
</dbReference>
<dbReference type="Gene3D" id="3.30.565.10">
    <property type="entry name" value="Histidine kinase-like ATPase, C-terminal domain"/>
    <property type="match status" value="1"/>
</dbReference>
<organism evidence="15 16">
    <name type="scientific">Paenibacillus durus</name>
    <name type="common">Paenibacillus azotofixans</name>
    <dbReference type="NCBI Taxonomy" id="44251"/>
    <lineage>
        <taxon>Bacteria</taxon>
        <taxon>Bacillati</taxon>
        <taxon>Bacillota</taxon>
        <taxon>Bacilli</taxon>
        <taxon>Bacillales</taxon>
        <taxon>Paenibacillaceae</taxon>
        <taxon>Paenibacillus</taxon>
    </lineage>
</organism>
<evidence type="ECO:0000256" key="13">
    <source>
        <dbReference type="SAM" id="Phobius"/>
    </source>
</evidence>
<keyword evidence="16" id="KW-1185">Reference proteome</keyword>
<evidence type="ECO:0000256" key="12">
    <source>
        <dbReference type="SAM" id="Coils"/>
    </source>
</evidence>
<protein>
    <recommendedName>
        <fullName evidence="14">HAMP domain-containing protein</fullName>
    </recommendedName>
</protein>
<evidence type="ECO:0000256" key="7">
    <source>
        <dbReference type="ARBA" id="ARBA00022777"/>
    </source>
</evidence>
<dbReference type="SUPFAM" id="SSF158472">
    <property type="entry name" value="HAMP domain-like"/>
    <property type="match status" value="1"/>
</dbReference>
<comment type="subcellular location">
    <subcellularLocation>
        <location evidence="1">Cell membrane</location>
        <topology evidence="1">Multi-pass membrane protein</topology>
    </subcellularLocation>
</comment>
<keyword evidence="11 13" id="KW-0472">Membrane</keyword>
<accession>A0A089HXL2</accession>
<keyword evidence="6" id="KW-0547">Nucleotide-binding</keyword>
<proteinExistence type="predicted"/>
<dbReference type="KEGG" id="pdu:PDUR_26990"/>
<evidence type="ECO:0000313" key="16">
    <source>
        <dbReference type="Proteomes" id="UP000029409"/>
    </source>
</evidence>
<keyword evidence="10" id="KW-0902">Two-component regulatory system</keyword>
<keyword evidence="4" id="KW-0808">Transferase</keyword>
<dbReference type="InterPro" id="IPR010559">
    <property type="entry name" value="Sig_transdc_His_kin_internal"/>
</dbReference>
<dbReference type="Proteomes" id="UP000029409">
    <property type="component" value="Chromosome"/>
</dbReference>
<dbReference type="AlphaFoldDB" id="A0A089HXL2"/>
<dbReference type="GO" id="GO:0000155">
    <property type="term" value="F:phosphorelay sensor kinase activity"/>
    <property type="evidence" value="ECO:0007669"/>
    <property type="project" value="InterPro"/>
</dbReference>
<dbReference type="InterPro" id="IPR003660">
    <property type="entry name" value="HAMP_dom"/>
</dbReference>
<evidence type="ECO:0000313" key="15">
    <source>
        <dbReference type="EMBL" id="AIQ15108.1"/>
    </source>
</evidence>
<sequence>MAQKRNFKDSIRRMFLLHAFVPIFLLFILFLIFTVVNARFMLIHQTKEAGRTIRSSLGEVYRSYHEEVNRMAGLREVVEYADTRRGGPRVYEEFYNFNNRQQVKSIMHILNKNGEILASSANLSPESSENALKAIVLRMSRTGQPLLAESNHIRFSHDRYTVYTFAKEIRKDGKIIGYLTYQLYEEDFQKLIFVQNNEIAIVTDQHQTIIATTNNIVRGLLNKLTLEKKNGYILINNGKYYGSETSIPQAQWRIYTLNAIQLMNYTYLSLVVFFAIASVLLLFLIQVLARTVSARHTRAIDKLIYAVRQLQAGNMQSYVHIDSGDEFETLANQYNTMLSRLNELLARNEELSDLRRVAEVKHLQSQFHPHFIFNVLETLRYAIVVDNKLAQDIVLILSRLLRYSISTEGNTVTFKDDLNYVADYLKLQHMRFKDRLSYTMNVNEEAMEALVPRLMLQVVIENSIKYGYRQKERLHISVNGYVTGSDLTIEVTDDGGGMSEERLREVRGIMLDPDNESPHIGLNNLHRRLVLMYGERYGINIDSVSEEGTAVLIIIPFRKEDADV</sequence>
<dbReference type="GO" id="GO:0005524">
    <property type="term" value="F:ATP binding"/>
    <property type="evidence" value="ECO:0007669"/>
    <property type="project" value="UniProtKB-KW"/>
</dbReference>
<keyword evidence="5 13" id="KW-0812">Transmembrane</keyword>
<evidence type="ECO:0000256" key="1">
    <source>
        <dbReference type="ARBA" id="ARBA00004651"/>
    </source>
</evidence>
<keyword evidence="12" id="KW-0175">Coiled coil</keyword>
<feature type="coiled-coil region" evidence="12">
    <location>
        <begin position="334"/>
        <end position="361"/>
    </location>
</feature>
<dbReference type="SUPFAM" id="SSF55874">
    <property type="entry name" value="ATPase domain of HSP90 chaperone/DNA topoisomerase II/histidine kinase"/>
    <property type="match status" value="1"/>
</dbReference>
<evidence type="ECO:0000256" key="11">
    <source>
        <dbReference type="ARBA" id="ARBA00023136"/>
    </source>
</evidence>
<dbReference type="eggNOG" id="COG2972">
    <property type="taxonomic scope" value="Bacteria"/>
</dbReference>
<dbReference type="Gene3D" id="6.10.340.10">
    <property type="match status" value="1"/>
</dbReference>
<dbReference type="GO" id="GO:0005886">
    <property type="term" value="C:plasma membrane"/>
    <property type="evidence" value="ECO:0007669"/>
    <property type="project" value="UniProtKB-SubCell"/>
</dbReference>
<feature type="transmembrane region" description="Helical" evidence="13">
    <location>
        <begin position="265"/>
        <end position="289"/>
    </location>
</feature>
<dbReference type="RefSeq" id="WP_042208784.1">
    <property type="nucleotide sequence ID" value="NZ_CP009288.1"/>
</dbReference>
<keyword evidence="8" id="KW-0067">ATP-binding</keyword>
<evidence type="ECO:0000256" key="2">
    <source>
        <dbReference type="ARBA" id="ARBA00022475"/>
    </source>
</evidence>
<gene>
    <name evidence="15" type="ORF">PDUR_26990</name>
</gene>
<dbReference type="InterPro" id="IPR003594">
    <property type="entry name" value="HATPase_dom"/>
</dbReference>
<dbReference type="PROSITE" id="PS50885">
    <property type="entry name" value="HAMP"/>
    <property type="match status" value="1"/>
</dbReference>
<dbReference type="InterPro" id="IPR036890">
    <property type="entry name" value="HATPase_C_sf"/>
</dbReference>
<evidence type="ECO:0000256" key="9">
    <source>
        <dbReference type="ARBA" id="ARBA00022989"/>
    </source>
</evidence>
<dbReference type="PANTHER" id="PTHR34220">
    <property type="entry name" value="SENSOR HISTIDINE KINASE YPDA"/>
    <property type="match status" value="1"/>
</dbReference>
<evidence type="ECO:0000259" key="14">
    <source>
        <dbReference type="PROSITE" id="PS50885"/>
    </source>
</evidence>
<dbReference type="Pfam" id="PF02518">
    <property type="entry name" value="HATPase_c"/>
    <property type="match status" value="1"/>
</dbReference>
<dbReference type="CDD" id="cd06225">
    <property type="entry name" value="HAMP"/>
    <property type="match status" value="1"/>
</dbReference>
<dbReference type="InterPro" id="IPR050640">
    <property type="entry name" value="Bact_2-comp_sensor_kinase"/>
</dbReference>
<feature type="domain" description="HAMP" evidence="14">
    <location>
        <begin position="294"/>
        <end position="346"/>
    </location>
</feature>
<dbReference type="Pfam" id="PF00672">
    <property type="entry name" value="HAMP"/>
    <property type="match status" value="1"/>
</dbReference>
<keyword evidence="3" id="KW-0597">Phosphoprotein</keyword>
<evidence type="ECO:0000256" key="5">
    <source>
        <dbReference type="ARBA" id="ARBA00022692"/>
    </source>
</evidence>
<dbReference type="SMART" id="SM00304">
    <property type="entry name" value="HAMP"/>
    <property type="match status" value="1"/>
</dbReference>
<name>A0A089HXL2_PAEDU</name>
<dbReference type="STRING" id="44251.PDUR_26990"/>
<evidence type="ECO:0000256" key="3">
    <source>
        <dbReference type="ARBA" id="ARBA00022553"/>
    </source>
</evidence>
<keyword evidence="2" id="KW-1003">Cell membrane</keyword>
<dbReference type="PANTHER" id="PTHR34220:SF11">
    <property type="entry name" value="SENSOR PROTEIN KINASE HPTS"/>
    <property type="match status" value="1"/>
</dbReference>
<evidence type="ECO:0000256" key="4">
    <source>
        <dbReference type="ARBA" id="ARBA00022679"/>
    </source>
</evidence>
<evidence type="ECO:0000256" key="10">
    <source>
        <dbReference type="ARBA" id="ARBA00023012"/>
    </source>
</evidence>
<evidence type="ECO:0000256" key="6">
    <source>
        <dbReference type="ARBA" id="ARBA00022741"/>
    </source>
</evidence>
<keyword evidence="7" id="KW-0418">Kinase</keyword>
<dbReference type="OrthoDB" id="9776552at2"/>